<dbReference type="RefSeq" id="WP_343994370.1">
    <property type="nucleotide sequence ID" value="NZ_BAAALG010000009.1"/>
</dbReference>
<sequence>MSAVEAPGLRRGWAWVAHLRDGGTTPWAEFDGDATSQGPWLPGAIQLELARQLNLAGDAPSPEVVERVLAASAPGRGLPDLELIGADSGSEFGPRPVDPAQVPLKELIRLGTGVLAEELVGVQPALPRAGRGRRARQHVEGDPLLVHRQIGGLREPRAPGGRLKVVGSSLENMLYDVWAMRSLTGSVPSWGRWVRRFSEVDRLPVGIDLATLARRWSRQHGHHQVLVSLEESPAAPAPEAVEAARQVVMALRVLVPADQLHRLREVVVNPWVFAHPGPALGVPATERPWLARNAGLMADRIVAAGYPVHGDPGMLTTTAATSAAPRPQRVLQTVVTLLREGWDQR</sequence>
<proteinExistence type="predicted"/>
<reference evidence="1 2" key="1">
    <citation type="journal article" date="2019" name="Int. J. Syst. Evol. Microbiol.">
        <title>The Global Catalogue of Microorganisms (GCM) 10K type strain sequencing project: providing services to taxonomists for standard genome sequencing and annotation.</title>
        <authorList>
            <consortium name="The Broad Institute Genomics Platform"/>
            <consortium name="The Broad Institute Genome Sequencing Center for Infectious Disease"/>
            <person name="Wu L."/>
            <person name="Ma J."/>
        </authorList>
    </citation>
    <scope>NUCLEOTIDE SEQUENCE [LARGE SCALE GENOMIC DNA]</scope>
    <source>
        <strain evidence="1 2">JCM 13008</strain>
    </source>
</reference>
<protein>
    <submittedName>
        <fullName evidence="1">Uncharacterized protein</fullName>
    </submittedName>
</protein>
<gene>
    <name evidence="1" type="ORF">GCM10009668_22360</name>
</gene>
<dbReference type="Proteomes" id="UP001501581">
    <property type="component" value="Unassembled WGS sequence"/>
</dbReference>
<evidence type="ECO:0000313" key="1">
    <source>
        <dbReference type="EMBL" id="GAA1103132.1"/>
    </source>
</evidence>
<name>A0ABN1TU86_9ACTN</name>
<dbReference type="EMBL" id="BAAALG010000009">
    <property type="protein sequence ID" value="GAA1103132.1"/>
    <property type="molecule type" value="Genomic_DNA"/>
</dbReference>
<organism evidence="1 2">
    <name type="scientific">Nocardioides dubius</name>
    <dbReference type="NCBI Taxonomy" id="317019"/>
    <lineage>
        <taxon>Bacteria</taxon>
        <taxon>Bacillati</taxon>
        <taxon>Actinomycetota</taxon>
        <taxon>Actinomycetes</taxon>
        <taxon>Propionibacteriales</taxon>
        <taxon>Nocardioidaceae</taxon>
        <taxon>Nocardioides</taxon>
    </lineage>
</organism>
<evidence type="ECO:0000313" key="2">
    <source>
        <dbReference type="Proteomes" id="UP001501581"/>
    </source>
</evidence>
<keyword evidence="2" id="KW-1185">Reference proteome</keyword>
<accession>A0ABN1TU86</accession>
<comment type="caution">
    <text evidence="1">The sequence shown here is derived from an EMBL/GenBank/DDBJ whole genome shotgun (WGS) entry which is preliminary data.</text>
</comment>